<keyword evidence="5" id="KW-0808">Transferase</keyword>
<dbReference type="PANTHER" id="PTHR43523:SF6">
    <property type="entry name" value="GLYCOGEN BIOSYNTHESIS PROTEIN GLGD"/>
    <property type="match status" value="1"/>
</dbReference>
<dbReference type="InterPro" id="IPR011832">
    <property type="entry name" value="GlgDAde_trans"/>
</dbReference>
<dbReference type="Gene3D" id="3.90.550.10">
    <property type="entry name" value="Spore Coat Polysaccharide Biosynthesis Protein SpsA, Chain A"/>
    <property type="match status" value="1"/>
</dbReference>
<evidence type="ECO:0000259" key="3">
    <source>
        <dbReference type="Pfam" id="PF00483"/>
    </source>
</evidence>
<dbReference type="InterPro" id="IPR029044">
    <property type="entry name" value="Nucleotide-diphossugar_trans"/>
</dbReference>
<evidence type="ECO:0000256" key="1">
    <source>
        <dbReference type="ARBA" id="ARBA00010443"/>
    </source>
</evidence>
<reference evidence="5 6" key="1">
    <citation type="submission" date="2020-07" db="EMBL/GenBank/DDBJ databases">
        <title>MOT database genomes.</title>
        <authorList>
            <person name="Joseph S."/>
            <person name="Aduse-Opoku J."/>
            <person name="Hashim A."/>
            <person name="Wade W."/>
            <person name="Curtis M."/>
        </authorList>
    </citation>
    <scope>NUCLEOTIDE SEQUENCE [LARGE SCALE GENOMIC DNA]</scope>
    <source>
        <strain evidence="5 6">CIP 106318</strain>
    </source>
</reference>
<evidence type="ECO:0000256" key="2">
    <source>
        <dbReference type="ARBA" id="ARBA00023056"/>
    </source>
</evidence>
<feature type="domain" description="Nucleotidyl transferase" evidence="3">
    <location>
        <begin position="18"/>
        <end position="158"/>
    </location>
</feature>
<protein>
    <submittedName>
        <fullName evidence="5">Glucose-1-phosphate adenylyltransferase subunit GlgD</fullName>
        <ecNumber evidence="5">2.7.7.27</ecNumber>
    </submittedName>
</protein>
<dbReference type="SUPFAM" id="SSF51161">
    <property type="entry name" value="Trimeric LpxA-like enzymes"/>
    <property type="match status" value="1"/>
</dbReference>
<feature type="domain" description="Glucose-1-phosphate adenylyltransferase/Bifunctional protein GlmU-like C-terminal hexapeptide" evidence="4">
    <location>
        <begin position="283"/>
        <end position="354"/>
    </location>
</feature>
<dbReference type="GO" id="GO:0008878">
    <property type="term" value="F:glucose-1-phosphate adenylyltransferase activity"/>
    <property type="evidence" value="ECO:0007669"/>
    <property type="project" value="UniProtKB-EC"/>
</dbReference>
<dbReference type="CDD" id="cd04651">
    <property type="entry name" value="LbH_G1P_AT_C"/>
    <property type="match status" value="1"/>
</dbReference>
<sequence>MMNALSILFSDNYRRDDLSGLTRRRTLSALPIGSRYRLVDFMLSSLVKAGVPNIGMLVNQNYNSLVDHLGWGKDWDLNRKNSGLKIITPMVNDLGKTVAINKFDSLGNSLFYLNEVLQEYVILADSNIIANVDFRDMLKYHIETNADITVAYSYRQPSEKDSQIIFDERGRVYDSLYRMNGHDEVVPTQLKIHILHRDKYKEIIEKGLTLGWEDLMRDYISKNYNKLNVYAYEVKGYSKVINNINDYYSFNMDLLNDNVREELFLSGTEILTRVKDSVPSFYGENSKVSNSVLADGCIIHGTVENSVISRDVIIEEGAVVKNSIIMTKCVIKKDSVIEYTIMDRYSTASEGVKVSGTETAPYIVNKEITI</sequence>
<dbReference type="Proteomes" id="UP000531840">
    <property type="component" value="Unassembled WGS sequence"/>
</dbReference>
<name>A0ABX2T1L5_9BACL</name>
<dbReference type="InterPro" id="IPR005835">
    <property type="entry name" value="NTP_transferase_dom"/>
</dbReference>
<dbReference type="InterPro" id="IPR056818">
    <property type="entry name" value="GlmU/GlgC-like_hexapep"/>
</dbReference>
<dbReference type="NCBIfam" id="TIGR02092">
    <property type="entry name" value="glgD"/>
    <property type="match status" value="1"/>
</dbReference>
<dbReference type="SUPFAM" id="SSF53448">
    <property type="entry name" value="Nucleotide-diphospho-sugar transferases"/>
    <property type="match status" value="1"/>
</dbReference>
<evidence type="ECO:0000313" key="5">
    <source>
        <dbReference type="EMBL" id="NYS47095.1"/>
    </source>
</evidence>
<evidence type="ECO:0000259" key="4">
    <source>
        <dbReference type="Pfam" id="PF24894"/>
    </source>
</evidence>
<keyword evidence="2" id="KW-0320">Glycogen biosynthesis</keyword>
<organism evidence="5 6">
    <name type="scientific">Gemelliphila palaticanis</name>
    <dbReference type="NCBI Taxonomy" id="81950"/>
    <lineage>
        <taxon>Bacteria</taxon>
        <taxon>Bacillati</taxon>
        <taxon>Bacillota</taxon>
        <taxon>Bacilli</taxon>
        <taxon>Bacillales</taxon>
        <taxon>Gemellaceae</taxon>
        <taxon>Gemelliphila</taxon>
    </lineage>
</organism>
<dbReference type="PANTHER" id="PTHR43523">
    <property type="entry name" value="GLUCOSE-1-PHOSPHATE ADENYLYLTRANSFERASE-RELATED"/>
    <property type="match status" value="1"/>
</dbReference>
<dbReference type="EMBL" id="JACBYF010000003">
    <property type="protein sequence ID" value="NYS47095.1"/>
    <property type="molecule type" value="Genomic_DNA"/>
</dbReference>
<comment type="caution">
    <text evidence="5">The sequence shown here is derived from an EMBL/GenBank/DDBJ whole genome shotgun (WGS) entry which is preliminary data.</text>
</comment>
<keyword evidence="6" id="KW-1185">Reference proteome</keyword>
<dbReference type="Pfam" id="PF00483">
    <property type="entry name" value="NTP_transferase"/>
    <property type="match status" value="1"/>
</dbReference>
<accession>A0ABX2T1L5</accession>
<dbReference type="Gene3D" id="2.160.10.10">
    <property type="entry name" value="Hexapeptide repeat proteins"/>
    <property type="match status" value="1"/>
</dbReference>
<dbReference type="EC" id="2.7.7.27" evidence="5"/>
<gene>
    <name evidence="5" type="primary">glgD</name>
    <name evidence="5" type="ORF">HZY85_02660</name>
</gene>
<dbReference type="InterPro" id="IPR011831">
    <property type="entry name" value="ADP-Glc_PPase"/>
</dbReference>
<dbReference type="InterPro" id="IPR011004">
    <property type="entry name" value="Trimer_LpxA-like_sf"/>
</dbReference>
<dbReference type="Pfam" id="PF24894">
    <property type="entry name" value="Hexapep_GlmU"/>
    <property type="match status" value="1"/>
</dbReference>
<evidence type="ECO:0000313" key="6">
    <source>
        <dbReference type="Proteomes" id="UP000531840"/>
    </source>
</evidence>
<keyword evidence="5" id="KW-0548">Nucleotidyltransferase</keyword>
<comment type="similarity">
    <text evidence="1">Belongs to the bacterial/plant glucose-1-phosphate adenylyltransferase family.</text>
</comment>
<proteinExistence type="inferred from homology"/>